<dbReference type="Proteomes" id="UP001317259">
    <property type="component" value="Unassembled WGS sequence"/>
</dbReference>
<proteinExistence type="predicted"/>
<dbReference type="RefSeq" id="WP_242376370.1">
    <property type="nucleotide sequence ID" value="NZ_JAKRKC020000001.1"/>
</dbReference>
<evidence type="ECO:0000313" key="2">
    <source>
        <dbReference type="EMBL" id="MCK2215277.1"/>
    </source>
</evidence>
<gene>
    <name evidence="2" type="ORF">MF672_015985</name>
</gene>
<evidence type="ECO:0000256" key="1">
    <source>
        <dbReference type="SAM" id="MobiDB-lite"/>
    </source>
</evidence>
<comment type="caution">
    <text evidence="2">The sequence shown here is derived from an EMBL/GenBank/DDBJ whole genome shotgun (WGS) entry which is preliminary data.</text>
</comment>
<organism evidence="2 3">
    <name type="scientific">Actinomadura luzonensis</name>
    <dbReference type="NCBI Taxonomy" id="2805427"/>
    <lineage>
        <taxon>Bacteria</taxon>
        <taxon>Bacillati</taxon>
        <taxon>Actinomycetota</taxon>
        <taxon>Actinomycetes</taxon>
        <taxon>Streptosporangiales</taxon>
        <taxon>Thermomonosporaceae</taxon>
        <taxon>Actinomadura</taxon>
    </lineage>
</organism>
<name>A0ABT0FSF1_9ACTN</name>
<dbReference type="EMBL" id="JAKRKC020000001">
    <property type="protein sequence ID" value="MCK2215277.1"/>
    <property type="molecule type" value="Genomic_DNA"/>
</dbReference>
<reference evidence="2 3" key="1">
    <citation type="submission" date="2022-04" db="EMBL/GenBank/DDBJ databases">
        <title>Genome draft of Actinomadura sp. ATCC 31491.</title>
        <authorList>
            <person name="Shi X."/>
            <person name="Du Y."/>
        </authorList>
    </citation>
    <scope>NUCLEOTIDE SEQUENCE [LARGE SCALE GENOMIC DNA]</scope>
    <source>
        <strain evidence="2 3">ATCC 31491</strain>
    </source>
</reference>
<keyword evidence="3" id="KW-1185">Reference proteome</keyword>
<feature type="compositionally biased region" description="Basic and acidic residues" evidence="1">
    <location>
        <begin position="63"/>
        <end position="76"/>
    </location>
</feature>
<protein>
    <submittedName>
        <fullName evidence="2">Uncharacterized protein</fullName>
    </submittedName>
</protein>
<evidence type="ECO:0000313" key="3">
    <source>
        <dbReference type="Proteomes" id="UP001317259"/>
    </source>
</evidence>
<sequence>MASIDKTAYPRFERTISERELREAYSPSQIAHFAAEARLPRLGRTRMSRAQCVSGRNAGDSGVVERRQHQQDGHHHEVLDVVTGLCAAGRNRSPRCPAAMPNAMTACGHRLLGGTEGSGAGARARTRR</sequence>
<accession>A0ABT0FSF1</accession>
<feature type="region of interest" description="Disordered" evidence="1">
    <location>
        <begin position="50"/>
        <end position="76"/>
    </location>
</feature>